<dbReference type="Proteomes" id="UP000266673">
    <property type="component" value="Unassembled WGS sequence"/>
</dbReference>
<evidence type="ECO:0000313" key="2">
    <source>
        <dbReference type="Proteomes" id="UP000266673"/>
    </source>
</evidence>
<dbReference type="AlphaFoldDB" id="A0A397UPZ6"/>
<dbReference type="OrthoDB" id="2318104at2759"/>
<proteinExistence type="predicted"/>
<sequence>MSQHLPLLSYRSNACPICFVCFVCLKVYGEDCLCQPIELCRKSKKGSEYKLDFRNKHITRTGANKQKKKYDQEFVDWFQNNISKVDISTQNFVNICLNCLKEYKTDQKESQHELNENINPIDESIETIDLTTEQLPDCSFIPKFSESSNLPIIDKIVEVEVPVTKTPDVFITLVCYNKFEKPHKKLDGALAIPFNPDNIKTFGNIEEEILSRTLPKQWGKIELGRICYQISSTSKADHYDLKSDGAIMAFVAEIKRKKNLQLCVYQEPKNKNTHNRLNEDEESNQLNKRIRTLETDSNTLNTLNTIKKNIYNNLPACSIHIQGCLISEDGRHLKLDSEAITLWARAILTKMKGVDERTPPNSPLFDKSKYRYPTSNRPLSNTNVIPNELDGKSFLPDQIMSQIFVEEHAHIWIEIEDTEIRFDDLFD</sequence>
<organism evidence="1 2">
    <name type="scientific">Gigaspora rosea</name>
    <dbReference type="NCBI Taxonomy" id="44941"/>
    <lineage>
        <taxon>Eukaryota</taxon>
        <taxon>Fungi</taxon>
        <taxon>Fungi incertae sedis</taxon>
        <taxon>Mucoromycota</taxon>
        <taxon>Glomeromycotina</taxon>
        <taxon>Glomeromycetes</taxon>
        <taxon>Diversisporales</taxon>
        <taxon>Gigasporaceae</taxon>
        <taxon>Gigaspora</taxon>
    </lineage>
</organism>
<protein>
    <submittedName>
        <fullName evidence="1">Uncharacterized protein</fullName>
    </submittedName>
</protein>
<keyword evidence="2" id="KW-1185">Reference proteome</keyword>
<evidence type="ECO:0000313" key="1">
    <source>
        <dbReference type="EMBL" id="RIB11368.1"/>
    </source>
</evidence>
<gene>
    <name evidence="1" type="ORF">C2G38_2250196</name>
</gene>
<name>A0A397UPZ6_9GLOM</name>
<dbReference type="EMBL" id="QKWP01001140">
    <property type="protein sequence ID" value="RIB11368.1"/>
    <property type="molecule type" value="Genomic_DNA"/>
</dbReference>
<accession>A0A397UPZ6</accession>
<comment type="caution">
    <text evidence="1">The sequence shown here is derived from an EMBL/GenBank/DDBJ whole genome shotgun (WGS) entry which is preliminary data.</text>
</comment>
<reference evidence="1 2" key="1">
    <citation type="submission" date="2018-06" db="EMBL/GenBank/DDBJ databases">
        <title>Comparative genomics reveals the genomic features of Rhizophagus irregularis, R. cerebriforme, R. diaphanum and Gigaspora rosea, and their symbiotic lifestyle signature.</title>
        <authorList>
            <person name="Morin E."/>
            <person name="San Clemente H."/>
            <person name="Chen E.C.H."/>
            <person name="De La Providencia I."/>
            <person name="Hainaut M."/>
            <person name="Kuo A."/>
            <person name="Kohler A."/>
            <person name="Murat C."/>
            <person name="Tang N."/>
            <person name="Roy S."/>
            <person name="Loubradou J."/>
            <person name="Henrissat B."/>
            <person name="Grigoriev I.V."/>
            <person name="Corradi N."/>
            <person name="Roux C."/>
            <person name="Martin F.M."/>
        </authorList>
    </citation>
    <scope>NUCLEOTIDE SEQUENCE [LARGE SCALE GENOMIC DNA]</scope>
    <source>
        <strain evidence="1 2">DAOM 194757</strain>
    </source>
</reference>